<dbReference type="EMBL" id="CP089984">
    <property type="protein sequence ID" value="WXB16768.1"/>
    <property type="molecule type" value="Genomic_DNA"/>
</dbReference>
<evidence type="ECO:0000256" key="1">
    <source>
        <dbReference type="ARBA" id="ARBA00022617"/>
    </source>
</evidence>
<dbReference type="Pfam" id="PF21342">
    <property type="entry name" value="SoxA-TsdA_cyt-c"/>
    <property type="match status" value="1"/>
</dbReference>
<dbReference type="SUPFAM" id="SSF46626">
    <property type="entry name" value="Cytochrome c"/>
    <property type="match status" value="1"/>
</dbReference>
<feature type="signal peptide" evidence="5">
    <location>
        <begin position="1"/>
        <end position="29"/>
    </location>
</feature>
<dbReference type="Gene3D" id="1.10.760.10">
    <property type="entry name" value="Cytochrome c-like domain"/>
    <property type="match status" value="1"/>
</dbReference>
<evidence type="ECO:0000256" key="3">
    <source>
        <dbReference type="ARBA" id="ARBA00023004"/>
    </source>
</evidence>
<sequence>MSLKNRFIMARPALAALLSLGVWSCGGSAQEPPKSASEKPPASAGSTSPAPAQGEKTASGQGGIEVLLCDGKTTTVVPEGTPGTAIAGALMAQWLRKNPNSNWEAEEKERHKLVPAADNSKLVTPAPVLTGQAQTYGRVTEQDVALWKAESERLATAGSRVFHNADELGSTIAVSCDMCHPHAANTHPETYPKFQAQLGRVALLRDMINWCLEHPVRAKPMSADDPRMRAMEAYIYAQRKGKALDYGRH</sequence>
<keyword evidence="5" id="KW-0732">Signal</keyword>
<feature type="region of interest" description="Disordered" evidence="4">
    <location>
        <begin position="27"/>
        <end position="59"/>
    </location>
</feature>
<evidence type="ECO:0000313" key="8">
    <source>
        <dbReference type="Proteomes" id="UP001370348"/>
    </source>
</evidence>
<reference evidence="7 8" key="1">
    <citation type="submission" date="2021-12" db="EMBL/GenBank/DDBJ databases">
        <title>Discovery of the Pendulisporaceae a myxobacterial family with distinct sporulation behavior and unique specialized metabolism.</title>
        <authorList>
            <person name="Garcia R."/>
            <person name="Popoff A."/>
            <person name="Bader C.D."/>
            <person name="Loehr J."/>
            <person name="Walesch S."/>
            <person name="Walt C."/>
            <person name="Boldt J."/>
            <person name="Bunk B."/>
            <person name="Haeckl F.J.F.P.J."/>
            <person name="Gunesch A.P."/>
            <person name="Birkelbach J."/>
            <person name="Nuebel U."/>
            <person name="Pietschmann T."/>
            <person name="Bach T."/>
            <person name="Mueller R."/>
        </authorList>
    </citation>
    <scope>NUCLEOTIDE SEQUENCE [LARGE SCALE GENOMIC DNA]</scope>
    <source>
        <strain evidence="7 8">MSr11954</strain>
    </source>
</reference>
<feature type="domain" description="Cytochrome c" evidence="6">
    <location>
        <begin position="173"/>
        <end position="242"/>
    </location>
</feature>
<keyword evidence="8" id="KW-1185">Reference proteome</keyword>
<evidence type="ECO:0000259" key="6">
    <source>
        <dbReference type="Pfam" id="PF21342"/>
    </source>
</evidence>
<dbReference type="Proteomes" id="UP001370348">
    <property type="component" value="Chromosome"/>
</dbReference>
<name>A0ABZ2M3X9_9BACT</name>
<dbReference type="InterPro" id="IPR036909">
    <property type="entry name" value="Cyt_c-like_dom_sf"/>
</dbReference>
<evidence type="ECO:0000256" key="2">
    <source>
        <dbReference type="ARBA" id="ARBA00022723"/>
    </source>
</evidence>
<protein>
    <recommendedName>
        <fullName evidence="6">Cytochrome c domain-containing protein</fullName>
    </recommendedName>
</protein>
<evidence type="ECO:0000256" key="5">
    <source>
        <dbReference type="SAM" id="SignalP"/>
    </source>
</evidence>
<dbReference type="RefSeq" id="WP_394826398.1">
    <property type="nucleotide sequence ID" value="NZ_CP089984.1"/>
</dbReference>
<proteinExistence type="predicted"/>
<evidence type="ECO:0000256" key="4">
    <source>
        <dbReference type="SAM" id="MobiDB-lite"/>
    </source>
</evidence>
<accession>A0ABZ2M3X9</accession>
<keyword evidence="2" id="KW-0479">Metal-binding</keyword>
<keyword evidence="1" id="KW-0349">Heme</keyword>
<evidence type="ECO:0000313" key="7">
    <source>
        <dbReference type="EMBL" id="WXB16768.1"/>
    </source>
</evidence>
<keyword evidence="3" id="KW-0408">Iron</keyword>
<gene>
    <name evidence="7" type="ORF">LZC94_05695</name>
</gene>
<organism evidence="7 8">
    <name type="scientific">Pendulispora albinea</name>
    <dbReference type="NCBI Taxonomy" id="2741071"/>
    <lineage>
        <taxon>Bacteria</taxon>
        <taxon>Pseudomonadati</taxon>
        <taxon>Myxococcota</taxon>
        <taxon>Myxococcia</taxon>
        <taxon>Myxococcales</taxon>
        <taxon>Sorangiineae</taxon>
        <taxon>Pendulisporaceae</taxon>
        <taxon>Pendulispora</taxon>
    </lineage>
</organism>
<feature type="compositionally biased region" description="Low complexity" evidence="4">
    <location>
        <begin position="31"/>
        <end position="52"/>
    </location>
</feature>
<feature type="chain" id="PRO_5045309466" description="Cytochrome c domain-containing protein" evidence="5">
    <location>
        <begin position="30"/>
        <end position="249"/>
    </location>
</feature>
<dbReference type="InterPro" id="IPR009056">
    <property type="entry name" value="Cyt_c-like_dom"/>
</dbReference>